<feature type="domain" description="Flagellin C-terminal" evidence="7">
    <location>
        <begin position="318"/>
        <end position="400"/>
    </location>
</feature>
<comment type="subcellular location">
    <subcellularLocation>
        <location evidence="1">Bacterial flagellum</location>
    </subcellularLocation>
    <subcellularLocation>
        <location evidence="2">Secreted</location>
    </subcellularLocation>
</comment>
<dbReference type="Proteomes" id="UP000245790">
    <property type="component" value="Unassembled WGS sequence"/>
</dbReference>
<dbReference type="Pfam" id="PF00669">
    <property type="entry name" value="Flagellin_N"/>
    <property type="match status" value="1"/>
</dbReference>
<gene>
    <name evidence="9" type="ORF">C8D97_10889</name>
</gene>
<dbReference type="InterPro" id="IPR046358">
    <property type="entry name" value="Flagellin_C"/>
</dbReference>
<proteinExistence type="inferred from homology"/>
<evidence type="ECO:0000256" key="1">
    <source>
        <dbReference type="ARBA" id="ARBA00004365"/>
    </source>
</evidence>
<organism evidence="9 10">
    <name type="scientific">Pleionea mediterranea</name>
    <dbReference type="NCBI Taxonomy" id="523701"/>
    <lineage>
        <taxon>Bacteria</taxon>
        <taxon>Pseudomonadati</taxon>
        <taxon>Pseudomonadota</taxon>
        <taxon>Gammaproteobacteria</taxon>
        <taxon>Oceanospirillales</taxon>
        <taxon>Pleioneaceae</taxon>
        <taxon>Pleionea</taxon>
    </lineage>
</organism>
<evidence type="ECO:0000259" key="6">
    <source>
        <dbReference type="Pfam" id="PF00669"/>
    </source>
</evidence>
<keyword evidence="9" id="KW-0969">Cilium</keyword>
<keyword evidence="10" id="KW-1185">Reference proteome</keyword>
<dbReference type="GO" id="GO:0071973">
    <property type="term" value="P:bacterial-type flagellum-dependent cell motility"/>
    <property type="evidence" value="ECO:0007669"/>
    <property type="project" value="InterPro"/>
</dbReference>
<evidence type="ECO:0000313" key="9">
    <source>
        <dbReference type="EMBL" id="PWK49180.1"/>
    </source>
</evidence>
<dbReference type="PANTHER" id="PTHR42792">
    <property type="entry name" value="FLAGELLIN"/>
    <property type="match status" value="1"/>
</dbReference>
<dbReference type="GO" id="GO:0009424">
    <property type="term" value="C:bacterial-type flagellum hook"/>
    <property type="evidence" value="ECO:0007669"/>
    <property type="project" value="InterPro"/>
</dbReference>
<evidence type="ECO:0000259" key="7">
    <source>
        <dbReference type="Pfam" id="PF00700"/>
    </source>
</evidence>
<dbReference type="OrthoDB" id="9768249at2"/>
<keyword evidence="9" id="KW-0966">Cell projection</keyword>
<dbReference type="SUPFAM" id="SSF64518">
    <property type="entry name" value="Phase 1 flagellin"/>
    <property type="match status" value="1"/>
</dbReference>
<dbReference type="InterPro" id="IPR001492">
    <property type="entry name" value="Flagellin"/>
</dbReference>
<feature type="domain" description="Flagellar hook-associated protein 1 D2-like" evidence="8">
    <location>
        <begin position="197"/>
        <end position="279"/>
    </location>
</feature>
<sequence length="401" mass="43229">MRISSNQINTAGLQEILRKQSEVRETQLQISTQRRFLTPADDPVAATSALNIETEISLTEQFNRNGIFAENNNELEESILTGVTENLFRVRDLMISLGNGIYGQEELQGLKAEVVERLDAIAGLANSQSSNGEYVFSGFQSDTKPYVKDASGNYIYQGDNGQRQLKVSSGTSVAISDSGQKVFGSSFTGNKTFSTSANAANTGSGSITVGSYQGASQFLAEPYQINFTAANTYEVVGVNSGTTIVPATAFSPGDNISFLGVSVEVNGTPAAGDSFNVAPSQRQDIFTTLQNVITMVDNFTGTPASRAQFETELDSQLANFDNAFDTIDLVRADVGSRLNAIETATFSNESLVLNFKTTLSKIQDLDMVEAASRLSRQTTTLEAAQASFVRVQNLSIFNFLR</sequence>
<accession>A0A316FNC5</accession>
<dbReference type="Gene3D" id="1.20.1330.10">
    <property type="entry name" value="f41 fragment of flagellin, N-terminal domain"/>
    <property type="match status" value="1"/>
</dbReference>
<dbReference type="InterPro" id="IPR001029">
    <property type="entry name" value="Flagellin_N"/>
</dbReference>
<feature type="domain" description="Flagellin N-terminal" evidence="6">
    <location>
        <begin position="3"/>
        <end position="139"/>
    </location>
</feature>
<evidence type="ECO:0000256" key="5">
    <source>
        <dbReference type="ARBA" id="ARBA00023143"/>
    </source>
</evidence>
<evidence type="ECO:0000256" key="2">
    <source>
        <dbReference type="ARBA" id="ARBA00004613"/>
    </source>
</evidence>
<dbReference type="InterPro" id="IPR013384">
    <property type="entry name" value="Flagell_FlgL"/>
</dbReference>
<dbReference type="PANTHER" id="PTHR42792:SF1">
    <property type="entry name" value="FLAGELLAR HOOK-ASSOCIATED PROTEIN 3"/>
    <property type="match status" value="1"/>
</dbReference>
<protein>
    <submittedName>
        <fullName evidence="9">Flagellar hook-associated protein 3 FlgL</fullName>
    </submittedName>
</protein>
<dbReference type="GO" id="GO:0005198">
    <property type="term" value="F:structural molecule activity"/>
    <property type="evidence" value="ECO:0007669"/>
    <property type="project" value="InterPro"/>
</dbReference>
<dbReference type="RefSeq" id="WP_109763981.1">
    <property type="nucleotide sequence ID" value="NZ_QGGU01000008.1"/>
</dbReference>
<dbReference type="NCBIfam" id="TIGR02550">
    <property type="entry name" value="flagell_flgL"/>
    <property type="match status" value="1"/>
</dbReference>
<keyword evidence="4" id="KW-0964">Secreted</keyword>
<dbReference type="Pfam" id="PF21158">
    <property type="entry name" value="flgK_1st_1"/>
    <property type="match status" value="1"/>
</dbReference>
<keyword evidence="5" id="KW-0975">Bacterial flagellum</keyword>
<reference evidence="9 10" key="1">
    <citation type="submission" date="2018-05" db="EMBL/GenBank/DDBJ databases">
        <title>Genomic Encyclopedia of Type Strains, Phase IV (KMG-IV): sequencing the most valuable type-strain genomes for metagenomic binning, comparative biology and taxonomic classification.</title>
        <authorList>
            <person name="Goeker M."/>
        </authorList>
    </citation>
    <scope>NUCLEOTIDE SEQUENCE [LARGE SCALE GENOMIC DNA]</scope>
    <source>
        <strain evidence="9 10">DSM 25350</strain>
    </source>
</reference>
<keyword evidence="9" id="KW-0282">Flagellum</keyword>
<comment type="similarity">
    <text evidence="3">Belongs to the bacterial flagellin family.</text>
</comment>
<dbReference type="AlphaFoldDB" id="A0A316FNC5"/>
<evidence type="ECO:0000256" key="3">
    <source>
        <dbReference type="ARBA" id="ARBA00005709"/>
    </source>
</evidence>
<evidence type="ECO:0000313" key="10">
    <source>
        <dbReference type="Proteomes" id="UP000245790"/>
    </source>
</evidence>
<evidence type="ECO:0000256" key="4">
    <source>
        <dbReference type="ARBA" id="ARBA00022525"/>
    </source>
</evidence>
<dbReference type="InterPro" id="IPR049119">
    <property type="entry name" value="FlgK_D2-like"/>
</dbReference>
<comment type="caution">
    <text evidence="9">The sequence shown here is derived from an EMBL/GenBank/DDBJ whole genome shotgun (WGS) entry which is preliminary data.</text>
</comment>
<evidence type="ECO:0000259" key="8">
    <source>
        <dbReference type="Pfam" id="PF21158"/>
    </source>
</evidence>
<dbReference type="EMBL" id="QGGU01000008">
    <property type="protein sequence ID" value="PWK49180.1"/>
    <property type="molecule type" value="Genomic_DNA"/>
</dbReference>
<dbReference type="Pfam" id="PF00700">
    <property type="entry name" value="Flagellin_C"/>
    <property type="match status" value="1"/>
</dbReference>
<dbReference type="GO" id="GO:0005576">
    <property type="term" value="C:extracellular region"/>
    <property type="evidence" value="ECO:0007669"/>
    <property type="project" value="UniProtKB-SubCell"/>
</dbReference>
<name>A0A316FNC5_9GAMM</name>